<feature type="transmembrane region" description="Helical" evidence="1">
    <location>
        <begin position="81"/>
        <end position="106"/>
    </location>
</feature>
<dbReference type="Proteomes" id="UP000198336">
    <property type="component" value="Unassembled WGS sequence"/>
</dbReference>
<keyword evidence="1" id="KW-0812">Transmembrane</keyword>
<dbReference type="InterPro" id="IPR036927">
    <property type="entry name" value="Cyt_c_oxase-like_su1_sf"/>
</dbReference>
<proteinExistence type="predicted"/>
<dbReference type="AlphaFoldDB" id="A0A226I5N5"/>
<feature type="transmembrane region" description="Helical" evidence="1">
    <location>
        <begin position="126"/>
        <end position="150"/>
    </location>
</feature>
<dbReference type="Gene3D" id="1.20.210.10">
    <property type="entry name" value="Cytochrome c oxidase-like, subunit I domain"/>
    <property type="match status" value="1"/>
</dbReference>
<protein>
    <submittedName>
        <fullName evidence="2">Uncharacterized protein</fullName>
    </submittedName>
</protein>
<gene>
    <name evidence="2" type="ORF">B0A75_05205</name>
</gene>
<organism evidence="2 3">
    <name type="scientific">Flavobacterium oncorhynchi</name>
    <dbReference type="NCBI Taxonomy" id="728056"/>
    <lineage>
        <taxon>Bacteria</taxon>
        <taxon>Pseudomonadati</taxon>
        <taxon>Bacteroidota</taxon>
        <taxon>Flavobacteriia</taxon>
        <taxon>Flavobacteriales</taxon>
        <taxon>Flavobacteriaceae</taxon>
        <taxon>Flavobacterium</taxon>
    </lineage>
</organism>
<comment type="caution">
    <text evidence="2">The sequence shown here is derived from an EMBL/GenBank/DDBJ whole genome shotgun (WGS) entry which is preliminary data.</text>
</comment>
<dbReference type="EMBL" id="MUHA01000006">
    <property type="protein sequence ID" value="OXB01840.1"/>
    <property type="molecule type" value="Genomic_DNA"/>
</dbReference>
<keyword evidence="1" id="KW-0472">Membrane</keyword>
<dbReference type="RefSeq" id="WP_089053234.1">
    <property type="nucleotide sequence ID" value="NZ_MUHA01000006.1"/>
</dbReference>
<evidence type="ECO:0000256" key="1">
    <source>
        <dbReference type="SAM" id="Phobius"/>
    </source>
</evidence>
<reference evidence="2 3" key="1">
    <citation type="submission" date="2016-11" db="EMBL/GenBank/DDBJ databases">
        <title>Whole genomes of Flavobacteriaceae.</title>
        <authorList>
            <person name="Stine C."/>
            <person name="Li C."/>
            <person name="Tadesse D."/>
        </authorList>
    </citation>
    <scope>NUCLEOTIDE SEQUENCE [LARGE SCALE GENOMIC DNA]</scope>
    <source>
        <strain evidence="2 3">CCUG 59446</strain>
    </source>
</reference>
<name>A0A226I5N5_9FLAO</name>
<feature type="transmembrane region" description="Helical" evidence="1">
    <location>
        <begin position="7"/>
        <end position="25"/>
    </location>
</feature>
<dbReference type="SUPFAM" id="SSF81442">
    <property type="entry name" value="Cytochrome c oxidase subunit I-like"/>
    <property type="match status" value="1"/>
</dbReference>
<evidence type="ECO:0000313" key="3">
    <source>
        <dbReference type="Proteomes" id="UP000198336"/>
    </source>
</evidence>
<sequence length="161" mass="18898">MNLNKIKVYHIFWIVALLILIIGFIQNNDDPTANLDINIHDTYYVVRNFDSTIFLFICYFTMGFGYWLVQKVFKKQLVKSLTILHSLIFIGSFVIYWLALIYSMIFLQKSEFPTFLSDYQLINSTLVLELLVITFIGIPIYIINLLIGLIRKKQTEILSKI</sequence>
<keyword evidence="1" id="KW-1133">Transmembrane helix</keyword>
<accession>A0A226I5N5</accession>
<feature type="transmembrane region" description="Helical" evidence="1">
    <location>
        <begin position="51"/>
        <end position="69"/>
    </location>
</feature>
<evidence type="ECO:0000313" key="2">
    <source>
        <dbReference type="EMBL" id="OXB01840.1"/>
    </source>
</evidence>
<keyword evidence="3" id="KW-1185">Reference proteome</keyword>